<dbReference type="Proteomes" id="UP000440978">
    <property type="component" value="Unassembled WGS sequence"/>
</dbReference>
<proteinExistence type="predicted"/>
<dbReference type="RefSeq" id="WP_155218694.1">
    <property type="nucleotide sequence ID" value="NZ_WNHB01000012.1"/>
</dbReference>
<sequence>MISNKSIINSSLEVGLRSLIILNSIDPERIDIDRLVIYDYLVLHTEDVEKSYKSLHPSTPHRAGELLVRRQLLQEGINLMESKGLLDRHFLDNGIFYSANNLTGPFISYFETEYASLLHKYAVFIKEKFHHFNFSDLKNYVMNNLDEWGGEFENESILRGDID</sequence>
<dbReference type="InterPro" id="IPR046904">
    <property type="entry name" value="ABC-3C_MC2"/>
</dbReference>
<dbReference type="AlphaFoldDB" id="A0A6N8CPV4"/>
<evidence type="ECO:0000313" key="2">
    <source>
        <dbReference type="Proteomes" id="UP000440978"/>
    </source>
</evidence>
<dbReference type="OrthoDB" id="8662245at2"/>
<reference evidence="1 2" key="1">
    <citation type="submission" date="2019-11" db="EMBL/GenBank/DDBJ databases">
        <title>Terrilactibacillus tamarindus sp. nov. BCM23-1 isolated from bark of Tamarindus indica.</title>
        <authorList>
            <person name="Kingkaew E."/>
            <person name="Tanasupawat S."/>
        </authorList>
    </citation>
    <scope>NUCLEOTIDE SEQUENCE [LARGE SCALE GENOMIC DNA]</scope>
    <source>
        <strain evidence="1 2">BCM23-1</strain>
    </source>
</reference>
<evidence type="ECO:0000313" key="1">
    <source>
        <dbReference type="EMBL" id="MTT32051.1"/>
    </source>
</evidence>
<protein>
    <recommendedName>
        <fullName evidence="3">Threonine transporter</fullName>
    </recommendedName>
</protein>
<dbReference type="Pfam" id="PF20288">
    <property type="entry name" value="MC2"/>
    <property type="match status" value="1"/>
</dbReference>
<name>A0A6N8CPV4_9BACI</name>
<organism evidence="1 2">
    <name type="scientific">Terrilactibacillus tamarindi</name>
    <dbReference type="NCBI Taxonomy" id="2599694"/>
    <lineage>
        <taxon>Bacteria</taxon>
        <taxon>Bacillati</taxon>
        <taxon>Bacillota</taxon>
        <taxon>Bacilli</taxon>
        <taxon>Bacillales</taxon>
        <taxon>Bacillaceae</taxon>
        <taxon>Terrilactibacillus</taxon>
    </lineage>
</organism>
<comment type="caution">
    <text evidence="1">The sequence shown here is derived from an EMBL/GenBank/DDBJ whole genome shotgun (WGS) entry which is preliminary data.</text>
</comment>
<gene>
    <name evidence="1" type="ORF">GMB86_08510</name>
</gene>
<keyword evidence="2" id="KW-1185">Reference proteome</keyword>
<evidence type="ECO:0008006" key="3">
    <source>
        <dbReference type="Google" id="ProtNLM"/>
    </source>
</evidence>
<accession>A0A6N8CPV4</accession>
<dbReference type="EMBL" id="WNHB01000012">
    <property type="protein sequence ID" value="MTT32051.1"/>
    <property type="molecule type" value="Genomic_DNA"/>
</dbReference>